<dbReference type="InterPro" id="IPR031330">
    <property type="entry name" value="Gly_Hdrlase_35_cat"/>
</dbReference>
<feature type="domain" description="Beta-galactosidase galactose-binding" evidence="12">
    <location>
        <begin position="1342"/>
        <end position="1429"/>
    </location>
</feature>
<feature type="signal peptide" evidence="9">
    <location>
        <begin position="1"/>
        <end position="34"/>
    </location>
</feature>
<comment type="catalytic activity">
    <reaction evidence="1 7">
        <text>Hydrolysis of terminal non-reducing beta-D-galactose residues in beta-D-galactosides.</text>
        <dbReference type="EC" id="3.2.1.23"/>
    </reaction>
</comment>
<name>A0A7J6HTJ7_CANSA</name>
<evidence type="ECO:0000256" key="4">
    <source>
        <dbReference type="ARBA" id="ARBA00022729"/>
    </source>
</evidence>
<comment type="similarity">
    <text evidence="2 8">Belongs to the glycosyl hydrolase 35 family.</text>
</comment>
<evidence type="ECO:0000256" key="3">
    <source>
        <dbReference type="ARBA" id="ARBA00012756"/>
    </source>
</evidence>
<proteinExistence type="inferred from homology"/>
<feature type="chain" id="PRO_5029650456" description="Beta-galactosidase" evidence="9">
    <location>
        <begin position="35"/>
        <end position="1455"/>
    </location>
</feature>
<evidence type="ECO:0000259" key="11">
    <source>
        <dbReference type="Pfam" id="PF17834"/>
    </source>
</evidence>
<dbReference type="Proteomes" id="UP000583929">
    <property type="component" value="Unassembled WGS sequence"/>
</dbReference>
<accession>A0A7J6HTJ7</accession>
<dbReference type="Pfam" id="PF21467">
    <property type="entry name" value="BetaGal_gal-bd"/>
    <property type="match status" value="4"/>
</dbReference>
<dbReference type="PRINTS" id="PR00742">
    <property type="entry name" value="GLHYDRLASE35"/>
</dbReference>
<dbReference type="EC" id="3.2.1.23" evidence="3 7"/>
<dbReference type="FunFam" id="2.60.120.260:FF:000142">
    <property type="entry name" value="Beta-galactosidase"/>
    <property type="match status" value="2"/>
</dbReference>
<organism evidence="13 14">
    <name type="scientific">Cannabis sativa</name>
    <name type="common">Hemp</name>
    <name type="synonym">Marijuana</name>
    <dbReference type="NCBI Taxonomy" id="3483"/>
    <lineage>
        <taxon>Eukaryota</taxon>
        <taxon>Viridiplantae</taxon>
        <taxon>Streptophyta</taxon>
        <taxon>Embryophyta</taxon>
        <taxon>Tracheophyta</taxon>
        <taxon>Spermatophyta</taxon>
        <taxon>Magnoliopsida</taxon>
        <taxon>eudicotyledons</taxon>
        <taxon>Gunneridae</taxon>
        <taxon>Pentapetalae</taxon>
        <taxon>rosids</taxon>
        <taxon>fabids</taxon>
        <taxon>Rosales</taxon>
        <taxon>Cannabaceae</taxon>
        <taxon>Cannabis</taxon>
    </lineage>
</organism>
<evidence type="ECO:0000256" key="8">
    <source>
        <dbReference type="RuleBase" id="RU003679"/>
    </source>
</evidence>
<gene>
    <name evidence="13" type="ORF">G4B88_013723</name>
</gene>
<feature type="domain" description="Beta-galactosidase beta-sandwich" evidence="11">
    <location>
        <begin position="369"/>
        <end position="425"/>
    </location>
</feature>
<keyword evidence="4 9" id="KW-0732">Signal</keyword>
<dbReference type="InterPro" id="IPR001944">
    <property type="entry name" value="Glycoside_Hdrlase_35"/>
</dbReference>
<evidence type="ECO:0000256" key="5">
    <source>
        <dbReference type="ARBA" id="ARBA00022801"/>
    </source>
</evidence>
<dbReference type="Pfam" id="PF17834">
    <property type="entry name" value="GHD"/>
    <property type="match status" value="2"/>
</dbReference>
<keyword evidence="6 7" id="KW-0326">Glycosidase</keyword>
<feature type="domain" description="Beta-galactosidase galactose-binding" evidence="12">
    <location>
        <begin position="1191"/>
        <end position="1242"/>
    </location>
</feature>
<evidence type="ECO:0000256" key="6">
    <source>
        <dbReference type="ARBA" id="ARBA00023295"/>
    </source>
</evidence>
<feature type="domain" description="Beta-galactosidase beta-sandwich" evidence="11">
    <location>
        <begin position="1084"/>
        <end position="1140"/>
    </location>
</feature>
<reference evidence="13 14" key="1">
    <citation type="journal article" date="2020" name="bioRxiv">
        <title>Sequence and annotation of 42 cannabis genomes reveals extensive copy number variation in cannabinoid synthesis and pathogen resistance genes.</title>
        <authorList>
            <person name="Mckernan K.J."/>
            <person name="Helbert Y."/>
            <person name="Kane L.T."/>
            <person name="Ebling H."/>
            <person name="Zhang L."/>
            <person name="Liu B."/>
            <person name="Eaton Z."/>
            <person name="Mclaughlin S."/>
            <person name="Kingan S."/>
            <person name="Baybayan P."/>
            <person name="Concepcion G."/>
            <person name="Jordan M."/>
            <person name="Riva A."/>
            <person name="Barbazuk W."/>
            <person name="Harkins T."/>
        </authorList>
    </citation>
    <scope>NUCLEOTIDE SEQUENCE [LARGE SCALE GENOMIC DNA]</scope>
    <source>
        <strain evidence="14">cv. Jamaican Lion 4</strain>
        <tissue evidence="13">Leaf</tissue>
    </source>
</reference>
<dbReference type="InterPro" id="IPR008979">
    <property type="entry name" value="Galactose-bd-like_sf"/>
</dbReference>
<dbReference type="InterPro" id="IPR017853">
    <property type="entry name" value="GH"/>
</dbReference>
<evidence type="ECO:0000259" key="12">
    <source>
        <dbReference type="Pfam" id="PF21467"/>
    </source>
</evidence>
<dbReference type="InterPro" id="IPR048913">
    <property type="entry name" value="BetaGal_gal-bd"/>
</dbReference>
<sequence>MKEKKMGFLRGQMGNILLFIWLVAFSWLCSSANASVGYDHKAIVINGKRRILISGSIHYPRSTPEMWPDLIQKAKDGGLDVIQTYVFWNGHEPTQGKFNFQDNYDLVKFIKLVHQAGLYVHLRIGPYVCAEWNFGGFPVWLKFVPGIAFRTDNGPFKAAMQKFTSMIVNMMKAERLFETQGGPIILAQIENEYGPTEWEIGAPGKAYTKWAAQMAVGLNTGVPWVMCKQEDTPDPLIDACNGYYCENYKPNKVYKPKLWTEAWTGWYTEFGGAVPHRPAEDMAFGVARFIQNGGAFINYYMYHGGTNFGRTAGGPFIATSYDYDAPLDEYGLIRPKWAHLRDLHKAIKACEPALVETDPAVTSLGKSQEAHVFRGKSGACAAFLANYDTKSTVRVSFNNLPYDLPAWSISVLPDCKTVVYNTAKVGAPNSLVQMTPVVKGFSWASFNEETASSSSTGTFSLEGLREQISLTWDKTDYLWYMTDITIGSNEGFLKNGQLPVLTIFSAGHALHVFVNGQLAGSTYGSLANPKLTFSQKINLRVGINKLAILSVAVGLPNVGLHFETWNAGVLGPVTLRGVNSGTWDMSKWKWSYKIGLKGESLNLHTVSGSSSVEWRQGALLAKKQPMTWYKTTFNAPGGHAPFALDMNTMGKGQVWVNGRSIGRHWPAYTAHGNCAPCNYAGIFDENKCRSNCGEASQRWYHVPRSWLNPTGNLLVVFEEWGGDPSGISLVLRTRGGQKNMFILVVFYLLNLWDLQQVLAIVAGEANVSYDSRAILINGKRKILISGSIHYPRSTPQMWPELLQKAKNGGLDVIQTYVFWNGHEPYPGQYYFEGRYDLVGFIKLVAKAGLYVHLRIGPYVCAEWNFGGFPIWLKYVPDMVFRTDNEPFKAAMKRFTEKIVHLMKEENLFYPQGENEYELIEFEAGKAYAKWSAQMAANLGTNVPWVMCKQGDAPDPIINTCNGFYCENFSPNQNYKPKMWTEAWTGWLLHFGGPTPYRPVEDLAFAVTRFIQNNGAFHGGTNFGRTAGGPFISTSYDYDALIDEYGLTREPKYSHLTALHKAIRLCEPALVSANPIRMSLGKNQEAHVFDTQSGTCAAFLSNYDPNYFVNVTFRNRQYGLLPWSITILPDCQEPSFNTAMVVAPKFTVKMEPAKKFSWHSYTEKVPSTNDKSSFISTRLLEQLNVTKDASDYLWYTTEVNIRADDALLKNGNLPVLLHVLSAGHALQVFINGQLSGTAYGGFENPKLSFIGQVKLIAGINKISLLSITVGLPNVGLHFETWDAGILGPVKLDLLNGRLWNDLSQWKWSYKIGVEGETLRLYSFKGSSSVKWAQGSSVPRKKSLTWYKTTFDSPEGRDPLALDMSSMGKGQIWINGQSIGRYWATYNATGSCNNKCRYSGTYHEKKCLVGCGEASQKWYHVPRSWLHPKGNLLVVFEEQGGDPSGISLMRRIIQKNM</sequence>
<feature type="domain" description="Glycoside hydrolase 35 catalytic" evidence="10">
    <location>
        <begin position="774"/>
        <end position="1061"/>
    </location>
</feature>
<dbReference type="Pfam" id="PF01301">
    <property type="entry name" value="Glyco_hydro_35"/>
    <property type="match status" value="2"/>
</dbReference>
<keyword evidence="14" id="KW-1185">Reference proteome</keyword>
<evidence type="ECO:0000256" key="7">
    <source>
        <dbReference type="RuleBase" id="RU000675"/>
    </source>
</evidence>
<dbReference type="GO" id="GO:0004565">
    <property type="term" value="F:beta-galactosidase activity"/>
    <property type="evidence" value="ECO:0007669"/>
    <property type="project" value="UniProtKB-EC"/>
</dbReference>
<evidence type="ECO:0000313" key="14">
    <source>
        <dbReference type="Proteomes" id="UP000583929"/>
    </source>
</evidence>
<feature type="domain" description="Beta-galactosidase galactose-binding" evidence="12">
    <location>
        <begin position="626"/>
        <end position="712"/>
    </location>
</feature>
<dbReference type="FunFam" id="3.20.20.80:FF:000021">
    <property type="entry name" value="Beta-galactosidase"/>
    <property type="match status" value="1"/>
</dbReference>
<dbReference type="PROSITE" id="PS01182">
    <property type="entry name" value="GLYCOSYL_HYDROL_F35"/>
    <property type="match status" value="1"/>
</dbReference>
<evidence type="ECO:0000313" key="13">
    <source>
        <dbReference type="EMBL" id="KAF4398634.1"/>
    </source>
</evidence>
<dbReference type="EMBL" id="JAATIQ010000025">
    <property type="protein sequence ID" value="KAF4398634.1"/>
    <property type="molecule type" value="Genomic_DNA"/>
</dbReference>
<dbReference type="SUPFAM" id="SSF51445">
    <property type="entry name" value="(Trans)glycosidases"/>
    <property type="match status" value="2"/>
</dbReference>
<feature type="domain" description="Beta-galactosidase galactose-binding" evidence="12">
    <location>
        <begin position="477"/>
        <end position="531"/>
    </location>
</feature>
<dbReference type="SUPFAM" id="SSF49785">
    <property type="entry name" value="Galactose-binding domain-like"/>
    <property type="match status" value="4"/>
</dbReference>
<dbReference type="FunFam" id="2.60.120.260:FF:000061">
    <property type="entry name" value="Beta-galactosidase"/>
    <property type="match status" value="1"/>
</dbReference>
<feature type="domain" description="Glycoside hydrolase 35 catalytic" evidence="10">
    <location>
        <begin position="43"/>
        <end position="346"/>
    </location>
</feature>
<keyword evidence="5 7" id="KW-0378">Hydrolase</keyword>
<comment type="caution">
    <text evidence="13">The sequence shown here is derived from an EMBL/GenBank/DDBJ whole genome shotgun (WGS) entry which is preliminary data.</text>
</comment>
<evidence type="ECO:0000259" key="10">
    <source>
        <dbReference type="Pfam" id="PF01301"/>
    </source>
</evidence>
<evidence type="ECO:0000256" key="1">
    <source>
        <dbReference type="ARBA" id="ARBA00001412"/>
    </source>
</evidence>
<dbReference type="InterPro" id="IPR041392">
    <property type="entry name" value="GHD"/>
</dbReference>
<dbReference type="InterPro" id="IPR019801">
    <property type="entry name" value="Glyco_hydro_35_CS"/>
</dbReference>
<dbReference type="GO" id="GO:0005975">
    <property type="term" value="P:carbohydrate metabolic process"/>
    <property type="evidence" value="ECO:0007669"/>
    <property type="project" value="InterPro"/>
</dbReference>
<evidence type="ECO:0000256" key="9">
    <source>
        <dbReference type="SAM" id="SignalP"/>
    </source>
</evidence>
<dbReference type="FunFam" id="3.20.20.80:FF:000006">
    <property type="entry name" value="Beta-galactosidase"/>
    <property type="match status" value="1"/>
</dbReference>
<protein>
    <recommendedName>
        <fullName evidence="3 7">Beta-galactosidase</fullName>
        <ecNumber evidence="3 7">3.2.1.23</ecNumber>
    </recommendedName>
</protein>
<evidence type="ECO:0000256" key="2">
    <source>
        <dbReference type="ARBA" id="ARBA00009809"/>
    </source>
</evidence>
<dbReference type="FunFam" id="2.60.120.260:FF:000076">
    <property type="entry name" value="Beta-galactosidase"/>
    <property type="match status" value="2"/>
</dbReference>
<dbReference type="Gene3D" id="3.20.20.80">
    <property type="entry name" value="Glycosidases"/>
    <property type="match status" value="2"/>
</dbReference>
<dbReference type="PANTHER" id="PTHR23421">
    <property type="entry name" value="BETA-GALACTOSIDASE RELATED"/>
    <property type="match status" value="1"/>
</dbReference>
<dbReference type="Gene3D" id="2.60.120.260">
    <property type="entry name" value="Galactose-binding domain-like"/>
    <property type="match status" value="4"/>
</dbReference>